<protein>
    <submittedName>
        <fullName evidence="1">Uncharacterized protein</fullName>
    </submittedName>
</protein>
<reference evidence="1" key="1">
    <citation type="submission" date="2024-04" db="EMBL/GenBank/DDBJ databases">
        <authorList>
            <consortium name="Molecular Ecology Group"/>
        </authorList>
    </citation>
    <scope>NUCLEOTIDE SEQUENCE</scope>
</reference>
<evidence type="ECO:0000313" key="1">
    <source>
        <dbReference type="EMBL" id="CAL1676346.1"/>
    </source>
</evidence>
<keyword evidence="2" id="KW-1185">Reference proteome</keyword>
<dbReference type="EMBL" id="OZ034834">
    <property type="protein sequence ID" value="CAL1676346.1"/>
    <property type="molecule type" value="Genomic_DNA"/>
</dbReference>
<evidence type="ECO:0000313" key="2">
    <source>
        <dbReference type="Proteomes" id="UP001497644"/>
    </source>
</evidence>
<accession>A0AAV2N9J3</accession>
<gene>
    <name evidence="1" type="ORF">LPLAT_LOCUS2556</name>
</gene>
<organism evidence="1 2">
    <name type="scientific">Lasius platythorax</name>
    <dbReference type="NCBI Taxonomy" id="488582"/>
    <lineage>
        <taxon>Eukaryota</taxon>
        <taxon>Metazoa</taxon>
        <taxon>Ecdysozoa</taxon>
        <taxon>Arthropoda</taxon>
        <taxon>Hexapoda</taxon>
        <taxon>Insecta</taxon>
        <taxon>Pterygota</taxon>
        <taxon>Neoptera</taxon>
        <taxon>Endopterygota</taxon>
        <taxon>Hymenoptera</taxon>
        <taxon>Apocrita</taxon>
        <taxon>Aculeata</taxon>
        <taxon>Formicoidea</taxon>
        <taxon>Formicidae</taxon>
        <taxon>Formicinae</taxon>
        <taxon>Lasius</taxon>
        <taxon>Lasius</taxon>
    </lineage>
</organism>
<dbReference type="Proteomes" id="UP001497644">
    <property type="component" value="Chromosome 11"/>
</dbReference>
<name>A0AAV2N9J3_9HYME</name>
<dbReference type="AlphaFoldDB" id="A0AAV2N9J3"/>
<sequence>MTTQVVVCSSSCGYDRRKTRREFISGHILDMPPVMIQWDHGNVQTHLILCNFVAQGCGCHQHSRYLE</sequence>
<proteinExistence type="predicted"/>